<evidence type="ECO:0000313" key="4">
    <source>
        <dbReference type="Proteomes" id="UP000285138"/>
    </source>
</evidence>
<reference evidence="3 4" key="1">
    <citation type="submission" date="2018-08" db="EMBL/GenBank/DDBJ databases">
        <title>The metabolism and importance of syntrophic acetate oxidation coupled to methane or sulfide production in haloalkaline environments.</title>
        <authorList>
            <person name="Timmers P.H.A."/>
            <person name="Vavourakis C.D."/>
            <person name="Sorokin D.Y."/>
            <person name="Sinninghe Damste J.S."/>
            <person name="Muyzer G."/>
            <person name="Stams A.J.M."/>
            <person name="Plugge C.M."/>
        </authorList>
    </citation>
    <scope>NUCLEOTIDE SEQUENCE [LARGE SCALE GENOMIC DNA]</scope>
    <source>
        <strain evidence="3">MSAO_Bac1</strain>
    </source>
</reference>
<dbReference type="EMBL" id="QZAA01000067">
    <property type="protein sequence ID" value="RQD77463.1"/>
    <property type="molecule type" value="Genomic_DNA"/>
</dbReference>
<feature type="domain" description="MurNAc-LAA" evidence="2">
    <location>
        <begin position="77"/>
        <end position="187"/>
    </location>
</feature>
<dbReference type="GO" id="GO:0009253">
    <property type="term" value="P:peptidoglycan catabolic process"/>
    <property type="evidence" value="ECO:0007669"/>
    <property type="project" value="InterPro"/>
</dbReference>
<comment type="caution">
    <text evidence="3">The sequence shown here is derived from an EMBL/GenBank/DDBJ whole genome shotgun (WGS) entry which is preliminary data.</text>
</comment>
<dbReference type="GO" id="GO:0030288">
    <property type="term" value="C:outer membrane-bounded periplasmic space"/>
    <property type="evidence" value="ECO:0007669"/>
    <property type="project" value="TreeGrafter"/>
</dbReference>
<dbReference type="GO" id="GO:0008745">
    <property type="term" value="F:N-acetylmuramoyl-L-alanine amidase activity"/>
    <property type="evidence" value="ECO:0007669"/>
    <property type="project" value="InterPro"/>
</dbReference>
<evidence type="ECO:0000259" key="2">
    <source>
        <dbReference type="SMART" id="SM00646"/>
    </source>
</evidence>
<dbReference type="Gene3D" id="3.40.630.40">
    <property type="entry name" value="Zn-dependent exopeptidases"/>
    <property type="match status" value="1"/>
</dbReference>
<dbReference type="PANTHER" id="PTHR30404:SF0">
    <property type="entry name" value="N-ACETYLMURAMOYL-L-ALANINE AMIDASE AMIC"/>
    <property type="match status" value="1"/>
</dbReference>
<organism evidence="3 4">
    <name type="scientific">Candidatus Syntrophonatronum acetioxidans</name>
    <dbReference type="NCBI Taxonomy" id="1795816"/>
    <lineage>
        <taxon>Bacteria</taxon>
        <taxon>Bacillati</taxon>
        <taxon>Bacillota</taxon>
        <taxon>Clostridia</taxon>
        <taxon>Eubacteriales</taxon>
        <taxon>Syntrophomonadaceae</taxon>
        <taxon>Candidatus Syntrophonatronum</taxon>
    </lineage>
</organism>
<dbReference type="InterPro" id="IPR002508">
    <property type="entry name" value="MurNAc-LAA_cat"/>
</dbReference>
<accession>A0A424YH66</accession>
<dbReference type="InterPro" id="IPR050695">
    <property type="entry name" value="N-acetylmuramoyl_amidase_3"/>
</dbReference>
<dbReference type="Pfam" id="PF01520">
    <property type="entry name" value="Amidase_3"/>
    <property type="match status" value="1"/>
</dbReference>
<dbReference type="PANTHER" id="PTHR30404">
    <property type="entry name" value="N-ACETYLMURAMOYL-L-ALANINE AMIDASE"/>
    <property type="match status" value="1"/>
</dbReference>
<dbReference type="CDD" id="cd02696">
    <property type="entry name" value="MurNAc-LAA"/>
    <property type="match status" value="1"/>
</dbReference>
<name>A0A424YH66_9FIRM</name>
<dbReference type="AlphaFoldDB" id="A0A424YH66"/>
<sequence length="193" mass="21339">MPLVGTSIIIDPGHGGYDPGVQVSGTMEKEINLEVALILRDFLQQGGAEVVMTREKDMDFLETSTGPKKRMDMKRRLEIIEGAKADIILSIHCNAIPSSRWAGAQTFYQEGREDGKILAEYVQGELIRVLKNTDRQVKGGNYFLLAQSSHPGVIVETGFLSNPQEASLLKNPGYREKVAWAIYGGILNYLLQS</sequence>
<dbReference type="Proteomes" id="UP000285138">
    <property type="component" value="Unassembled WGS sequence"/>
</dbReference>
<protein>
    <submittedName>
        <fullName evidence="3">N-acetylmuramoyl-L-alanine amidase CwlD</fullName>
    </submittedName>
</protein>
<proteinExistence type="predicted"/>
<dbReference type="SUPFAM" id="SSF53187">
    <property type="entry name" value="Zn-dependent exopeptidases"/>
    <property type="match status" value="1"/>
</dbReference>
<evidence type="ECO:0000256" key="1">
    <source>
        <dbReference type="ARBA" id="ARBA00022801"/>
    </source>
</evidence>
<gene>
    <name evidence="3" type="ORF">D5R97_02475</name>
</gene>
<keyword evidence="1" id="KW-0378">Hydrolase</keyword>
<dbReference type="SMART" id="SM00646">
    <property type="entry name" value="Ami_3"/>
    <property type="match status" value="1"/>
</dbReference>
<evidence type="ECO:0000313" key="3">
    <source>
        <dbReference type="EMBL" id="RQD77463.1"/>
    </source>
</evidence>